<proteinExistence type="predicted"/>
<reference evidence="1 2" key="2">
    <citation type="submission" date="2017-09" db="EMBL/GenBank/DDBJ databases">
        <title>Extensive intraspecific genome diversity in a model arbuscular mycorrhizal fungus.</title>
        <authorList>
            <person name="Chen E.C."/>
            <person name="Morin E."/>
            <person name="Beaudet D."/>
            <person name="Noel J."/>
            <person name="Ndikumana S."/>
            <person name="Charron P."/>
            <person name="St-Onge C."/>
            <person name="Giorgi J."/>
            <person name="Grigoriev I.V."/>
            <person name="Roux C."/>
            <person name="Martin F.M."/>
            <person name="Corradi N."/>
        </authorList>
    </citation>
    <scope>NUCLEOTIDE SEQUENCE [LARGE SCALE GENOMIC DNA]</scope>
    <source>
        <strain evidence="1 2">A5</strain>
    </source>
</reference>
<dbReference type="AlphaFoldDB" id="A0A2N0PMA7"/>
<reference evidence="1 2" key="1">
    <citation type="submission" date="2016-04" db="EMBL/GenBank/DDBJ databases">
        <title>Genome analyses suggest a sexual origin of heterokaryosis in a supposedly ancient asexual fungus.</title>
        <authorList>
            <person name="Ropars J."/>
            <person name="Sedzielewska K."/>
            <person name="Noel J."/>
            <person name="Charron P."/>
            <person name="Farinelli L."/>
            <person name="Marton T."/>
            <person name="Kruger M."/>
            <person name="Pelin A."/>
            <person name="Brachmann A."/>
            <person name="Corradi N."/>
        </authorList>
    </citation>
    <scope>NUCLEOTIDE SEQUENCE [LARGE SCALE GENOMIC DNA]</scope>
    <source>
        <strain evidence="1 2">A5</strain>
    </source>
</reference>
<accession>A0A2N0PMA7</accession>
<organism evidence="1 2">
    <name type="scientific">Rhizophagus irregularis</name>
    <dbReference type="NCBI Taxonomy" id="588596"/>
    <lineage>
        <taxon>Eukaryota</taxon>
        <taxon>Fungi</taxon>
        <taxon>Fungi incertae sedis</taxon>
        <taxon>Mucoromycota</taxon>
        <taxon>Glomeromycotina</taxon>
        <taxon>Glomeromycetes</taxon>
        <taxon>Glomerales</taxon>
        <taxon>Glomeraceae</taxon>
        <taxon>Rhizophagus</taxon>
    </lineage>
</organism>
<gene>
    <name evidence="1" type="ORF">RhiirA5_417549</name>
</gene>
<sequence length="85" mass="9823">MHNFKSKIEIDLSSVQMGKIKLISLTVNKLNHEDYIIIILPNINYSKDNFANWTSGNGKLLDCLIQDLIQEMQSEINSFYDAIFE</sequence>
<name>A0A2N0PMA7_9GLOM</name>
<dbReference type="EMBL" id="LLXJ01000589">
    <property type="protein sequence ID" value="PKC07948.1"/>
    <property type="molecule type" value="Genomic_DNA"/>
</dbReference>
<dbReference type="Proteomes" id="UP000232722">
    <property type="component" value="Unassembled WGS sequence"/>
</dbReference>
<comment type="caution">
    <text evidence="1">The sequence shown here is derived from an EMBL/GenBank/DDBJ whole genome shotgun (WGS) entry which is preliminary data.</text>
</comment>
<evidence type="ECO:0000313" key="1">
    <source>
        <dbReference type="EMBL" id="PKC07948.1"/>
    </source>
</evidence>
<protein>
    <submittedName>
        <fullName evidence="1">Uncharacterized protein</fullName>
    </submittedName>
</protein>
<evidence type="ECO:0000313" key="2">
    <source>
        <dbReference type="Proteomes" id="UP000232722"/>
    </source>
</evidence>